<accession>A0AAX2AFC9</accession>
<proteinExistence type="predicted"/>
<dbReference type="RefSeq" id="WP_114842174.1">
    <property type="nucleotide sequence ID" value="NZ_CP031219.1"/>
</dbReference>
<dbReference type="AlphaFoldDB" id="A0AAX2AFC9"/>
<dbReference type="EMBL" id="NXID01000023">
    <property type="protein sequence ID" value="RXK15727.1"/>
    <property type="molecule type" value="Genomic_DNA"/>
</dbReference>
<reference evidence="1 2" key="1">
    <citation type="submission" date="2017-09" db="EMBL/GenBank/DDBJ databases">
        <title>Genomics of the genus Arcobacter.</title>
        <authorList>
            <person name="Perez-Cataluna A."/>
            <person name="Figueras M.J."/>
            <person name="Salas-Masso N."/>
        </authorList>
    </citation>
    <scope>NUCLEOTIDE SEQUENCE [LARGE SCALE GENOMIC DNA]</scope>
    <source>
        <strain evidence="1 2">CECT 7386</strain>
    </source>
</reference>
<evidence type="ECO:0000313" key="2">
    <source>
        <dbReference type="Proteomes" id="UP000290092"/>
    </source>
</evidence>
<evidence type="ECO:0008006" key="3">
    <source>
        <dbReference type="Google" id="ProtNLM"/>
    </source>
</evidence>
<sequence>MFCPFCKKHNNCNSLNINSCWCKNKNIPKELISLSSFFKEKSCICESCVDLFLKDKELFKKKFIPSL</sequence>
<dbReference type="Proteomes" id="UP000290092">
    <property type="component" value="Unassembled WGS sequence"/>
</dbReference>
<comment type="caution">
    <text evidence="1">The sequence shown here is derived from an EMBL/GenBank/DDBJ whole genome shotgun (WGS) entry which is preliminary data.</text>
</comment>
<dbReference type="InterPro" id="IPR032720">
    <property type="entry name" value="Cys_rich_CWC"/>
</dbReference>
<dbReference type="KEGG" id="amyt:AMYT_1761"/>
<evidence type="ECO:0000313" key="1">
    <source>
        <dbReference type="EMBL" id="RXK15727.1"/>
    </source>
</evidence>
<dbReference type="Pfam" id="PF14375">
    <property type="entry name" value="Cys_rich_CWC"/>
    <property type="match status" value="1"/>
</dbReference>
<protein>
    <recommendedName>
        <fullName evidence="3">Cysteine-rich CWC domain-containing protein</fullName>
    </recommendedName>
</protein>
<organism evidence="1 2">
    <name type="scientific">Malaciobacter mytili LMG 24559</name>
    <dbReference type="NCBI Taxonomy" id="1032238"/>
    <lineage>
        <taxon>Bacteria</taxon>
        <taxon>Pseudomonadati</taxon>
        <taxon>Campylobacterota</taxon>
        <taxon>Epsilonproteobacteria</taxon>
        <taxon>Campylobacterales</taxon>
        <taxon>Arcobacteraceae</taxon>
        <taxon>Malaciobacter</taxon>
    </lineage>
</organism>
<gene>
    <name evidence="1" type="ORF">CP985_07415</name>
</gene>
<keyword evidence="2" id="KW-1185">Reference proteome</keyword>
<name>A0AAX2AFC9_9BACT</name>